<keyword evidence="3" id="KW-0804">Transcription</keyword>
<dbReference type="PANTHER" id="PTHR43537">
    <property type="entry name" value="TRANSCRIPTIONAL REGULATOR, GNTR FAMILY"/>
    <property type="match status" value="1"/>
</dbReference>
<dbReference type="PROSITE" id="PS50949">
    <property type="entry name" value="HTH_GNTR"/>
    <property type="match status" value="1"/>
</dbReference>
<dbReference type="PANTHER" id="PTHR43537:SF5">
    <property type="entry name" value="UXU OPERON TRANSCRIPTIONAL REGULATOR"/>
    <property type="match status" value="1"/>
</dbReference>
<evidence type="ECO:0000256" key="3">
    <source>
        <dbReference type="ARBA" id="ARBA00023163"/>
    </source>
</evidence>
<organism evidence="5 6">
    <name type="scientific">Nocardia huaxiensis</name>
    <dbReference type="NCBI Taxonomy" id="2755382"/>
    <lineage>
        <taxon>Bacteria</taxon>
        <taxon>Bacillati</taxon>
        <taxon>Actinomycetota</taxon>
        <taxon>Actinomycetes</taxon>
        <taxon>Mycobacteriales</taxon>
        <taxon>Nocardiaceae</taxon>
        <taxon>Nocardia</taxon>
    </lineage>
</organism>
<dbReference type="RefSeq" id="WP_181578863.1">
    <property type="nucleotide sequence ID" value="NZ_CP059399.1"/>
</dbReference>
<dbReference type="InterPro" id="IPR036390">
    <property type="entry name" value="WH_DNA-bd_sf"/>
</dbReference>
<dbReference type="AlphaFoldDB" id="A0A7D6VAP2"/>
<dbReference type="GO" id="GO:0003677">
    <property type="term" value="F:DNA binding"/>
    <property type="evidence" value="ECO:0007669"/>
    <property type="project" value="UniProtKB-KW"/>
</dbReference>
<evidence type="ECO:0000256" key="1">
    <source>
        <dbReference type="ARBA" id="ARBA00023015"/>
    </source>
</evidence>
<dbReference type="KEGG" id="nhu:H0264_19475"/>
<keyword evidence="2" id="KW-0238">DNA-binding</keyword>
<evidence type="ECO:0000313" key="5">
    <source>
        <dbReference type="EMBL" id="QLY27655.1"/>
    </source>
</evidence>
<evidence type="ECO:0000256" key="2">
    <source>
        <dbReference type="ARBA" id="ARBA00023125"/>
    </source>
</evidence>
<feature type="domain" description="HTH gntR-type" evidence="4">
    <location>
        <begin position="4"/>
        <end position="72"/>
    </location>
</feature>
<dbReference type="Pfam" id="PF00392">
    <property type="entry name" value="GntR"/>
    <property type="match status" value="1"/>
</dbReference>
<dbReference type="GO" id="GO:0003700">
    <property type="term" value="F:DNA-binding transcription factor activity"/>
    <property type="evidence" value="ECO:0007669"/>
    <property type="project" value="InterPro"/>
</dbReference>
<name>A0A7D6VAP2_9NOCA</name>
<dbReference type="EMBL" id="CP059399">
    <property type="protein sequence ID" value="QLY27655.1"/>
    <property type="molecule type" value="Genomic_DNA"/>
</dbReference>
<evidence type="ECO:0000259" key="4">
    <source>
        <dbReference type="PROSITE" id="PS50949"/>
    </source>
</evidence>
<dbReference type="Gene3D" id="1.10.10.10">
    <property type="entry name" value="Winged helix-like DNA-binding domain superfamily/Winged helix DNA-binding domain"/>
    <property type="match status" value="1"/>
</dbReference>
<evidence type="ECO:0000313" key="6">
    <source>
        <dbReference type="Proteomes" id="UP000515512"/>
    </source>
</evidence>
<dbReference type="InterPro" id="IPR036388">
    <property type="entry name" value="WH-like_DNA-bd_sf"/>
</dbReference>
<sequence length="258" mass="27974">MGDRTVVADVADELARRVASGQYAPGGLMPSVRQVADEFELNRATAQLILGRLESYGFVDAYRGKGFVIRDVRAEGGVDVYRRLFRLSMPAPELAMEMFSNIVDEERGIALEALLAYTAGERGAEVSELKSDIDELEALARGASPDPSAMLRIELGLLRKLLTALGHSVQRAVLNSIGEMVLEVPEAVESYFAASPDLHVLVWRTLAAVWESDGGPSQAQLALFEDLFGMYHQKVVARFGELIGLEELGEAAPHAATA</sequence>
<dbReference type="Proteomes" id="UP000515512">
    <property type="component" value="Chromosome"/>
</dbReference>
<dbReference type="SMART" id="SM00345">
    <property type="entry name" value="HTH_GNTR"/>
    <property type="match status" value="1"/>
</dbReference>
<reference evidence="5 6" key="1">
    <citation type="submission" date="2020-07" db="EMBL/GenBank/DDBJ databases">
        <authorList>
            <person name="Zhuang K."/>
            <person name="Ran Y."/>
        </authorList>
    </citation>
    <scope>NUCLEOTIDE SEQUENCE [LARGE SCALE GENOMIC DNA]</scope>
    <source>
        <strain evidence="5 6">WCH-YHL-001</strain>
    </source>
</reference>
<gene>
    <name evidence="5" type="ORF">H0264_19475</name>
</gene>
<keyword evidence="6" id="KW-1185">Reference proteome</keyword>
<dbReference type="SUPFAM" id="SSF46785">
    <property type="entry name" value="Winged helix' DNA-binding domain"/>
    <property type="match status" value="1"/>
</dbReference>
<accession>A0A7D6VAP2</accession>
<keyword evidence="1" id="KW-0805">Transcription regulation</keyword>
<proteinExistence type="predicted"/>
<dbReference type="InterPro" id="IPR000524">
    <property type="entry name" value="Tscrpt_reg_HTH_GntR"/>
</dbReference>
<protein>
    <submittedName>
        <fullName evidence="5">GntR family transcriptional regulator</fullName>
    </submittedName>
</protein>